<dbReference type="Pfam" id="PF00589">
    <property type="entry name" value="Phage_integrase"/>
    <property type="match status" value="1"/>
</dbReference>
<dbReference type="EMBL" id="JAASQR010000002">
    <property type="protein sequence ID" value="NIJ16972.1"/>
    <property type="molecule type" value="Genomic_DNA"/>
</dbReference>
<evidence type="ECO:0000313" key="7">
    <source>
        <dbReference type="Proteomes" id="UP000576821"/>
    </source>
</evidence>
<evidence type="ECO:0000256" key="3">
    <source>
        <dbReference type="ARBA" id="ARBA00023125"/>
    </source>
</evidence>
<gene>
    <name evidence="6" type="ORF">FHS54_001938</name>
</gene>
<dbReference type="GO" id="GO:0006310">
    <property type="term" value="P:DNA recombination"/>
    <property type="evidence" value="ECO:0007669"/>
    <property type="project" value="UniProtKB-KW"/>
</dbReference>
<dbReference type="AlphaFoldDB" id="A0A846M4X8"/>
<dbReference type="PANTHER" id="PTHR30349">
    <property type="entry name" value="PHAGE INTEGRASE-RELATED"/>
    <property type="match status" value="1"/>
</dbReference>
<dbReference type="InterPro" id="IPR050090">
    <property type="entry name" value="Tyrosine_recombinase_XerCD"/>
</dbReference>
<dbReference type="Pfam" id="PF20172">
    <property type="entry name" value="DUF6538"/>
    <property type="match status" value="1"/>
</dbReference>
<protein>
    <submittedName>
        <fullName evidence="6">Integrase</fullName>
    </submittedName>
</protein>
<evidence type="ECO:0000313" key="6">
    <source>
        <dbReference type="EMBL" id="NIJ16972.1"/>
    </source>
</evidence>
<evidence type="ECO:0000256" key="4">
    <source>
        <dbReference type="ARBA" id="ARBA00023172"/>
    </source>
</evidence>
<keyword evidence="3" id="KW-0238">DNA-binding</keyword>
<evidence type="ECO:0000256" key="2">
    <source>
        <dbReference type="ARBA" id="ARBA00022908"/>
    </source>
</evidence>
<accession>A0A846M4X8</accession>
<name>A0A846M4X8_9SPHN</name>
<dbReference type="InterPro" id="IPR011010">
    <property type="entry name" value="DNA_brk_join_enz"/>
</dbReference>
<keyword evidence="2" id="KW-0229">DNA integration</keyword>
<evidence type="ECO:0000259" key="5">
    <source>
        <dbReference type="PROSITE" id="PS51898"/>
    </source>
</evidence>
<comment type="similarity">
    <text evidence="1">Belongs to the 'phage' integrase family.</text>
</comment>
<organism evidence="6 7">
    <name type="scientific">Sphingobium vermicomposti</name>
    <dbReference type="NCBI Taxonomy" id="529005"/>
    <lineage>
        <taxon>Bacteria</taxon>
        <taxon>Pseudomonadati</taxon>
        <taxon>Pseudomonadota</taxon>
        <taxon>Alphaproteobacteria</taxon>
        <taxon>Sphingomonadales</taxon>
        <taxon>Sphingomonadaceae</taxon>
        <taxon>Sphingobium</taxon>
    </lineage>
</organism>
<dbReference type="SUPFAM" id="SSF56349">
    <property type="entry name" value="DNA breaking-rejoining enzymes"/>
    <property type="match status" value="1"/>
</dbReference>
<feature type="domain" description="Tyr recombinase" evidence="5">
    <location>
        <begin position="389"/>
        <end position="581"/>
    </location>
</feature>
<keyword evidence="7" id="KW-1185">Reference proteome</keyword>
<keyword evidence="4" id="KW-0233">DNA recombination</keyword>
<dbReference type="Proteomes" id="UP000576821">
    <property type="component" value="Unassembled WGS sequence"/>
</dbReference>
<dbReference type="PANTHER" id="PTHR30349:SF41">
    <property type="entry name" value="INTEGRASE_RECOMBINASE PROTEIN MJ0367-RELATED"/>
    <property type="match status" value="1"/>
</dbReference>
<proteinExistence type="inferred from homology"/>
<reference evidence="6 7" key="1">
    <citation type="submission" date="2020-03" db="EMBL/GenBank/DDBJ databases">
        <title>Genomic Encyclopedia of Type Strains, Phase IV (KMG-IV): sequencing the most valuable type-strain genomes for metagenomic binning, comparative biology and taxonomic classification.</title>
        <authorList>
            <person name="Goeker M."/>
        </authorList>
    </citation>
    <scope>NUCLEOTIDE SEQUENCE [LARGE SCALE GENOMIC DNA]</scope>
    <source>
        <strain evidence="6 7">DSM 21299</strain>
    </source>
</reference>
<dbReference type="InterPro" id="IPR002104">
    <property type="entry name" value="Integrase_catalytic"/>
</dbReference>
<dbReference type="GO" id="GO:0003677">
    <property type="term" value="F:DNA binding"/>
    <property type="evidence" value="ECO:0007669"/>
    <property type="project" value="UniProtKB-KW"/>
</dbReference>
<dbReference type="InterPro" id="IPR013762">
    <property type="entry name" value="Integrase-like_cat_sf"/>
</dbReference>
<dbReference type="InterPro" id="IPR046668">
    <property type="entry name" value="DUF6538"/>
</dbReference>
<dbReference type="PROSITE" id="PS51898">
    <property type="entry name" value="TYR_RECOMBINASE"/>
    <property type="match status" value="1"/>
</dbReference>
<evidence type="ECO:0000256" key="1">
    <source>
        <dbReference type="ARBA" id="ARBA00008857"/>
    </source>
</evidence>
<dbReference type="GO" id="GO:0015074">
    <property type="term" value="P:DNA integration"/>
    <property type="evidence" value="ECO:0007669"/>
    <property type="project" value="UniProtKB-KW"/>
</dbReference>
<sequence>MKKTTMATPFADPRTGQLYFRRAIPHALRDAFDGKAQIKVSLRTKDPTDAKAAFAQENAAFEERLAHARRMLAEGALSPTPSRVVRTWCERAVTGNGLAGSERIALTLMELDATTGGTASCVASHQIYPPPVLGPPANTNWFAVLSDKQKFMNLVGEFYEGNLEKIGSNWIRVRWHNPDHVWRRLLDSPVQKVRAFEAGSAAFSDAELGTALLAILDEKRPSEEDFNRARLTSNRPRATGSRLRPMMRLNQLYDEWKLAKEPRPQTALEFKAALDDFIDFAGDIAAASIDADLLFDYRDQAAKLPAKMPRVDRALPFRARVEKHLESQPKCAASTLKKRIGALQALLTFAFDQRWIAVNAGVGIKIIGYGKKRIEVRPFEDHELARLCASPLFIHPENWSRSSQVSDATMFWIFLLGITTGARLEEIGQAAVADVKRDGHISYLDIGEYVLDDEAASKSVKTDSSIRLVPIHAKLIELGFREYIDALIACGHTELFPDLKENSVGKRTKEASRKMNRIIDRHVIDDRRLVFHSTRHTFKAKGNDAGVNERTLDQICGHAPVSVGARYGSNPRIRTIYRELLRIDFSCIDWDRIAVGLRRVKWDAVLQAEQYRRKEGTPDRRTSG</sequence>
<dbReference type="Gene3D" id="1.10.443.10">
    <property type="entry name" value="Intergrase catalytic core"/>
    <property type="match status" value="1"/>
</dbReference>
<dbReference type="RefSeq" id="WP_167303549.1">
    <property type="nucleotide sequence ID" value="NZ_JAASQR010000002.1"/>
</dbReference>
<comment type="caution">
    <text evidence="6">The sequence shown here is derived from an EMBL/GenBank/DDBJ whole genome shotgun (WGS) entry which is preliminary data.</text>
</comment>
<dbReference type="CDD" id="cd01184">
    <property type="entry name" value="INT_C_like_1"/>
    <property type="match status" value="1"/>
</dbReference>